<comment type="similarity">
    <text evidence="6">Belongs to the dispatched family.</text>
</comment>
<sequence length="1324" mass="145074">MDSTTAERPEREGSQSFHEIPEVSLCPPDSPDMGDLRRTPSPSSSSPTFQLYHQVPQGCPQDSPHLKQCHCCRQRQPIADSPCPDPITASPHPDCSLGPGKSAHSCSTPHMPSCHDTTLITPYTPARPFRSTSSGKLTVPSLRAPGSRSSRYSQLIVEFPMAVLVTCALILLGCSLAGILIGPLPDFSDPLSGFEPRGTHIGSRLSAWTKLRRNMGPGKALSPSPLELTVRAAGSYGDGNTRDISGSHLTPRLRHRRMLDWDLVQDTFFCDSPGERYAQLVFRSGNSASLWSLKAIHAICEMEQARIRSHAHFQDLCKQGQLETGGATARRECCPSWSLGNYLAVLSNATSCLGLTAQQVSDSLSLLRQCAPYYHDGSLAPSCSERGKLGHCASVPPQCKYSSAIYQVLHYLVDKDFLGPQTIGYKVPSLKYSLLFLPVEKGDPMMEIYLDNLEGRDLTYKNTTITGMDLGIKQKLFKYYLVRDSVYPVLAVVIMCLTAALYLRSFFLSVVSFVAIMGSLLTAYFFYKVAFQLTFFPSLNFAAVLVLLGSCSNQAFAFIDLWGLQLSQKPPASLEKRVNRVLQEVGYLILASGLTSSATFYSGYMSSITAIRCFAVYLGTASLISTLLALVWLPCSLILRERYTVSAVATAPAGKPCCALSPGGFWETSSRKRCLFMMAQKLKGLKRALSDTSDLLFIKILPCGVVKFRYIWICWFAVLAAGGTYITCVDPGMKLPALYSKATQLFRSSHPFERYDAEYRHQFMFERQKSGEDKPMTITLVWGVLPMDNGDHLNPKSNGSLMLDPHFNMSRPDAQVWLRELCGKIQNQSFYSPSSSPKDEMLSDNISGLLVLLEWQLTGLEALFISAAAGLSVDFTADYCISYSLAPHSDRLGRVAHSLKRMGSAGPGFSNSAANGAFGCGRRSRLRRSFGKGGGAGGPLCPGQQRHRQRPGRGRREPEQYELQPLACQLNDSFENSTCTSKLSNRPSVLSDDIQFRSLSPRRDLEGISIEDAGKESSCRHHNSCNPPPALQTSSPYKENSLQPVVDPPGDLTRERLLCRRCRSQSGGIKHWNISLSSSSSMEDIIISSQPLDARYQHSLSIEGATSSPFRRQRHRRLLSSQSQSSFDGLEDSNETCLSDIEPGPSVPQASNKAEGEPQPGHLNGKRDTLHLSLRETVFEVAYSGNHAWSICTAIATVVGEIQEVQALLGAVLLDQCLEELLVAHTRQAPLGSGGPGSGVCGRWSSRLDTSRVRANSSTPEVKRSSLWTVCNPVKPRSFPRMKITVLWRNRPHGCTGSEAGLSTTTTSPLSSRIFRGRAVTGGS</sequence>
<feature type="transmembrane region" description="Helical" evidence="8">
    <location>
        <begin position="485"/>
        <end position="503"/>
    </location>
</feature>
<evidence type="ECO:0000256" key="6">
    <source>
        <dbReference type="ARBA" id="ARBA00038046"/>
    </source>
</evidence>
<feature type="compositionally biased region" description="Basic and acidic residues" evidence="7">
    <location>
        <begin position="1"/>
        <end position="13"/>
    </location>
</feature>
<keyword evidence="2 8" id="KW-0812">Transmembrane</keyword>
<dbReference type="PANTHER" id="PTHR45951">
    <property type="entry name" value="PROTEIN DISPATCHED-RELATED"/>
    <property type="match status" value="1"/>
</dbReference>
<dbReference type="InterPro" id="IPR052081">
    <property type="entry name" value="Dispatched_Hh_regulator"/>
</dbReference>
<evidence type="ECO:0000313" key="11">
    <source>
        <dbReference type="Proteomes" id="UP001221898"/>
    </source>
</evidence>
<feature type="transmembrane region" description="Helical" evidence="8">
    <location>
        <begin position="155"/>
        <end position="181"/>
    </location>
</feature>
<feature type="compositionally biased region" description="Polar residues" evidence="7">
    <location>
        <begin position="1031"/>
        <end position="1043"/>
    </location>
</feature>
<gene>
    <name evidence="10" type="ORF">AAFF_G00411930</name>
</gene>
<feature type="transmembrane region" description="Helical" evidence="8">
    <location>
        <begin position="510"/>
        <end position="527"/>
    </location>
</feature>
<feature type="transmembrane region" description="Helical" evidence="8">
    <location>
        <begin position="708"/>
        <end position="726"/>
    </location>
</feature>
<dbReference type="PROSITE" id="PS50156">
    <property type="entry name" value="SSD"/>
    <property type="match status" value="1"/>
</dbReference>
<accession>A0AAD7SBC6</accession>
<dbReference type="InterPro" id="IPR000731">
    <property type="entry name" value="SSD"/>
</dbReference>
<reference evidence="10" key="1">
    <citation type="journal article" date="2023" name="Science">
        <title>Genome structures resolve the early diversification of teleost fishes.</title>
        <authorList>
            <person name="Parey E."/>
            <person name="Louis A."/>
            <person name="Montfort J."/>
            <person name="Bouchez O."/>
            <person name="Roques C."/>
            <person name="Iampietro C."/>
            <person name="Lluch J."/>
            <person name="Castinel A."/>
            <person name="Donnadieu C."/>
            <person name="Desvignes T."/>
            <person name="Floi Bucao C."/>
            <person name="Jouanno E."/>
            <person name="Wen M."/>
            <person name="Mejri S."/>
            <person name="Dirks R."/>
            <person name="Jansen H."/>
            <person name="Henkel C."/>
            <person name="Chen W.J."/>
            <person name="Zahm M."/>
            <person name="Cabau C."/>
            <person name="Klopp C."/>
            <person name="Thompson A.W."/>
            <person name="Robinson-Rechavi M."/>
            <person name="Braasch I."/>
            <person name="Lecointre G."/>
            <person name="Bobe J."/>
            <person name="Postlethwait J.H."/>
            <person name="Berthelot C."/>
            <person name="Roest Crollius H."/>
            <person name="Guiguen Y."/>
        </authorList>
    </citation>
    <scope>NUCLEOTIDE SEQUENCE</scope>
    <source>
        <strain evidence="10">NC1722</strain>
    </source>
</reference>
<feature type="domain" description="SSD" evidence="9">
    <location>
        <begin position="545"/>
        <end position="639"/>
    </location>
</feature>
<feature type="compositionally biased region" description="Gly residues" evidence="7">
    <location>
        <begin position="931"/>
        <end position="940"/>
    </location>
</feature>
<name>A0AAD7SBC6_9TELE</name>
<keyword evidence="3 8" id="KW-1133">Transmembrane helix</keyword>
<feature type="transmembrane region" description="Helical" evidence="8">
    <location>
        <begin position="614"/>
        <end position="633"/>
    </location>
</feature>
<keyword evidence="11" id="KW-1185">Reference proteome</keyword>
<dbReference type="Pfam" id="PF12349">
    <property type="entry name" value="Sterol-sensing"/>
    <property type="match status" value="1"/>
</dbReference>
<dbReference type="GO" id="GO:0022857">
    <property type="term" value="F:transmembrane transporter activity"/>
    <property type="evidence" value="ECO:0007669"/>
    <property type="project" value="TreeGrafter"/>
</dbReference>
<comment type="caution">
    <text evidence="10">The sequence shown here is derived from an EMBL/GenBank/DDBJ whole genome shotgun (WGS) entry which is preliminary data.</text>
</comment>
<evidence type="ECO:0000256" key="5">
    <source>
        <dbReference type="ARBA" id="ARBA00023180"/>
    </source>
</evidence>
<evidence type="ECO:0000256" key="8">
    <source>
        <dbReference type="SAM" id="Phobius"/>
    </source>
</evidence>
<dbReference type="GO" id="GO:0007224">
    <property type="term" value="P:smoothened signaling pathway"/>
    <property type="evidence" value="ECO:0007669"/>
    <property type="project" value="TreeGrafter"/>
</dbReference>
<proteinExistence type="inferred from homology"/>
<feature type="region of interest" description="Disordered" evidence="7">
    <location>
        <begin position="1"/>
        <end position="56"/>
    </location>
</feature>
<evidence type="ECO:0000256" key="3">
    <source>
        <dbReference type="ARBA" id="ARBA00022989"/>
    </source>
</evidence>
<dbReference type="InterPro" id="IPR053958">
    <property type="entry name" value="HMGCR/SNAP/NPC1-like_SSD"/>
</dbReference>
<feature type="region of interest" description="Disordered" evidence="7">
    <location>
        <begin position="1105"/>
        <end position="1167"/>
    </location>
</feature>
<evidence type="ECO:0000256" key="2">
    <source>
        <dbReference type="ARBA" id="ARBA00022692"/>
    </source>
</evidence>
<comment type="subcellular location">
    <subcellularLocation>
        <location evidence="1">Membrane</location>
        <topology evidence="1">Multi-pass membrane protein</topology>
    </subcellularLocation>
</comment>
<feature type="transmembrane region" description="Helical" evidence="8">
    <location>
        <begin position="539"/>
        <end position="564"/>
    </location>
</feature>
<feature type="transmembrane region" description="Helical" evidence="8">
    <location>
        <begin position="585"/>
        <end position="602"/>
    </location>
</feature>
<evidence type="ECO:0000256" key="7">
    <source>
        <dbReference type="SAM" id="MobiDB-lite"/>
    </source>
</evidence>
<evidence type="ECO:0000256" key="4">
    <source>
        <dbReference type="ARBA" id="ARBA00023136"/>
    </source>
</evidence>
<evidence type="ECO:0000259" key="9">
    <source>
        <dbReference type="PROSITE" id="PS50156"/>
    </source>
</evidence>
<keyword evidence="5" id="KW-0325">Glycoprotein</keyword>
<protein>
    <recommendedName>
        <fullName evidence="9">SSD domain-containing protein</fullName>
    </recommendedName>
</protein>
<keyword evidence="4 8" id="KW-0472">Membrane</keyword>
<dbReference type="Proteomes" id="UP001221898">
    <property type="component" value="Unassembled WGS sequence"/>
</dbReference>
<dbReference type="GO" id="GO:0016020">
    <property type="term" value="C:membrane"/>
    <property type="evidence" value="ECO:0007669"/>
    <property type="project" value="UniProtKB-SubCell"/>
</dbReference>
<feature type="region of interest" description="Disordered" evidence="7">
    <location>
        <begin position="931"/>
        <end position="959"/>
    </location>
</feature>
<organism evidence="10 11">
    <name type="scientific">Aldrovandia affinis</name>
    <dbReference type="NCBI Taxonomy" id="143900"/>
    <lineage>
        <taxon>Eukaryota</taxon>
        <taxon>Metazoa</taxon>
        <taxon>Chordata</taxon>
        <taxon>Craniata</taxon>
        <taxon>Vertebrata</taxon>
        <taxon>Euteleostomi</taxon>
        <taxon>Actinopterygii</taxon>
        <taxon>Neopterygii</taxon>
        <taxon>Teleostei</taxon>
        <taxon>Notacanthiformes</taxon>
        <taxon>Halosauridae</taxon>
        <taxon>Aldrovandia</taxon>
    </lineage>
</organism>
<feature type="region of interest" description="Disordered" evidence="7">
    <location>
        <begin position="1015"/>
        <end position="1049"/>
    </location>
</feature>
<dbReference type="SUPFAM" id="SSF82866">
    <property type="entry name" value="Multidrug efflux transporter AcrB transmembrane domain"/>
    <property type="match status" value="1"/>
</dbReference>
<dbReference type="PANTHER" id="PTHR45951:SF2">
    <property type="entry name" value="PROTEIN DISPATCHED HOMOLOG 2"/>
    <property type="match status" value="1"/>
</dbReference>
<dbReference type="EMBL" id="JAINUG010000083">
    <property type="protein sequence ID" value="KAJ8399481.1"/>
    <property type="molecule type" value="Genomic_DNA"/>
</dbReference>
<evidence type="ECO:0000313" key="10">
    <source>
        <dbReference type="EMBL" id="KAJ8399481.1"/>
    </source>
</evidence>
<evidence type="ECO:0000256" key="1">
    <source>
        <dbReference type="ARBA" id="ARBA00004141"/>
    </source>
</evidence>
<dbReference type="Gene3D" id="1.20.1640.10">
    <property type="entry name" value="Multidrug efflux transporter AcrB transmembrane domain"/>
    <property type="match status" value="1"/>
</dbReference>